<evidence type="ECO:0000256" key="1">
    <source>
        <dbReference type="ARBA" id="ARBA00005194"/>
    </source>
</evidence>
<dbReference type="InterPro" id="IPR009081">
    <property type="entry name" value="PP-bd_ACP"/>
</dbReference>
<evidence type="ECO:0000256" key="5">
    <source>
        <dbReference type="ARBA" id="ARBA00022553"/>
    </source>
</evidence>
<dbReference type="PANTHER" id="PTHR20863:SF76">
    <property type="entry name" value="CARRIER DOMAIN-CONTAINING PROTEIN"/>
    <property type="match status" value="1"/>
</dbReference>
<keyword evidence="9" id="KW-0963">Cytoplasm</keyword>
<accession>A0A5J4F9L5</accession>
<dbReference type="GO" id="GO:0000035">
    <property type="term" value="F:acyl binding"/>
    <property type="evidence" value="ECO:0007669"/>
    <property type="project" value="TreeGrafter"/>
</dbReference>
<keyword evidence="3 9" id="KW-0596">Phosphopantetheine</keyword>
<dbReference type="GO" id="GO:0000036">
    <property type="term" value="F:acyl carrier activity"/>
    <property type="evidence" value="ECO:0007669"/>
    <property type="project" value="UniProtKB-UniRule"/>
</dbReference>
<keyword evidence="5 9" id="KW-0597">Phosphoprotein</keyword>
<keyword evidence="6 9" id="KW-0276">Fatty acid metabolism</keyword>
<dbReference type="SUPFAM" id="SSF47336">
    <property type="entry name" value="ACP-like"/>
    <property type="match status" value="1"/>
</dbReference>
<comment type="pathway">
    <text evidence="1 9 11">Lipid metabolism; fatty acid biosynthesis.</text>
</comment>
<comment type="function">
    <text evidence="9 11">Carrier of the growing fatty acid chain in fatty acid biosynthesis.</text>
</comment>
<evidence type="ECO:0000256" key="9">
    <source>
        <dbReference type="HAMAP-Rule" id="MF_01217"/>
    </source>
</evidence>
<organism evidence="13 14">
    <name type="scientific">Microcystis aeruginosa NIES-4325</name>
    <dbReference type="NCBI Taxonomy" id="2569534"/>
    <lineage>
        <taxon>Bacteria</taxon>
        <taxon>Bacillati</taxon>
        <taxon>Cyanobacteriota</taxon>
        <taxon>Cyanophyceae</taxon>
        <taxon>Oscillatoriophycideae</taxon>
        <taxon>Chroococcales</taxon>
        <taxon>Microcystaceae</taxon>
        <taxon>Microcystis</taxon>
    </lineage>
</organism>
<evidence type="ECO:0000259" key="12">
    <source>
        <dbReference type="PROSITE" id="PS50075"/>
    </source>
</evidence>
<keyword evidence="7 9" id="KW-0443">Lipid metabolism</keyword>
<feature type="modified residue" description="O-(pantetheine 4'-phosphoryl)serine" evidence="9">
    <location>
        <position position="38"/>
    </location>
</feature>
<evidence type="ECO:0000256" key="6">
    <source>
        <dbReference type="ARBA" id="ARBA00022832"/>
    </source>
</evidence>
<comment type="PTM">
    <text evidence="11">4'-phosphopantetheine is transferred from CoA to a specific serine of apo-ACP by acpS.</text>
</comment>
<dbReference type="EMBL" id="BJKP01000023">
    <property type="protein sequence ID" value="GEA27982.1"/>
    <property type="molecule type" value="Genomic_DNA"/>
</dbReference>
<keyword evidence="8 9" id="KW-0275">Fatty acid biosynthesis</keyword>
<dbReference type="FunFam" id="1.10.1200.10:FF:000003">
    <property type="entry name" value="Acyl carrier protein"/>
    <property type="match status" value="1"/>
</dbReference>
<comment type="similarity">
    <text evidence="2 9">Belongs to the acyl carrier protein (ACP) family.</text>
</comment>
<dbReference type="Proteomes" id="UP000376575">
    <property type="component" value="Unassembled WGS sequence"/>
</dbReference>
<evidence type="ECO:0000313" key="13">
    <source>
        <dbReference type="EMBL" id="GEA27982.1"/>
    </source>
</evidence>
<dbReference type="GO" id="GO:0009245">
    <property type="term" value="P:lipid A biosynthetic process"/>
    <property type="evidence" value="ECO:0007669"/>
    <property type="project" value="TreeGrafter"/>
</dbReference>
<feature type="domain" description="Carrier" evidence="12">
    <location>
        <begin position="3"/>
        <end position="78"/>
    </location>
</feature>
<protein>
    <recommendedName>
        <fullName evidence="9 10">Acyl carrier protein</fullName>
        <shortName evidence="9">ACP</shortName>
    </recommendedName>
</protein>
<evidence type="ECO:0000256" key="7">
    <source>
        <dbReference type="ARBA" id="ARBA00023098"/>
    </source>
</evidence>
<dbReference type="GO" id="GO:0005829">
    <property type="term" value="C:cytosol"/>
    <property type="evidence" value="ECO:0007669"/>
    <property type="project" value="TreeGrafter"/>
</dbReference>
<comment type="PTM">
    <text evidence="9">4'-phosphopantetheine is transferred from CoA to a specific serine of apo-ACP by AcpS. This modification is essential for activity because fatty acids are bound in thioester linkage to the sulfhydryl of the prosthetic group.</text>
</comment>
<comment type="caution">
    <text evidence="13">The sequence shown here is derived from an EMBL/GenBank/DDBJ whole genome shotgun (WGS) entry which is preliminary data.</text>
</comment>
<dbReference type="NCBIfam" id="NF002148">
    <property type="entry name" value="PRK00982.1-2"/>
    <property type="match status" value="1"/>
</dbReference>
<dbReference type="InterPro" id="IPR036736">
    <property type="entry name" value="ACP-like_sf"/>
</dbReference>
<dbReference type="Pfam" id="PF00550">
    <property type="entry name" value="PP-binding"/>
    <property type="match status" value="1"/>
</dbReference>
<dbReference type="RefSeq" id="WP_151696494.1">
    <property type="nucleotide sequence ID" value="NZ_BJKP01000023.1"/>
</dbReference>
<dbReference type="GO" id="GO:0016020">
    <property type="term" value="C:membrane"/>
    <property type="evidence" value="ECO:0007669"/>
    <property type="project" value="GOC"/>
</dbReference>
<name>A0A5J4F9L5_MICAE</name>
<dbReference type="NCBIfam" id="NF002149">
    <property type="entry name" value="PRK00982.1-3"/>
    <property type="match status" value="1"/>
</dbReference>
<dbReference type="Gene3D" id="1.10.1200.10">
    <property type="entry name" value="ACP-like"/>
    <property type="match status" value="1"/>
</dbReference>
<dbReference type="NCBIfam" id="NF002151">
    <property type="entry name" value="PRK00982.1-5"/>
    <property type="match status" value="1"/>
</dbReference>
<dbReference type="AlphaFoldDB" id="A0A5J4F9L5"/>
<dbReference type="NCBIfam" id="TIGR00517">
    <property type="entry name" value="acyl_carrier"/>
    <property type="match status" value="1"/>
</dbReference>
<dbReference type="UniPathway" id="UPA00094"/>
<keyword evidence="4 9" id="KW-0444">Lipid biosynthesis</keyword>
<evidence type="ECO:0000256" key="10">
    <source>
        <dbReference type="NCBIfam" id="TIGR00517"/>
    </source>
</evidence>
<gene>
    <name evidence="13" type="primary">acpP_3</name>
    <name evidence="9" type="synonym">acpP</name>
    <name evidence="13" type="ORF">MiAbW_02553</name>
</gene>
<comment type="subcellular location">
    <subcellularLocation>
        <location evidence="9">Cytoplasm</location>
    </subcellularLocation>
</comment>
<dbReference type="PANTHER" id="PTHR20863">
    <property type="entry name" value="ACYL CARRIER PROTEIN"/>
    <property type="match status" value="1"/>
</dbReference>
<dbReference type="InterPro" id="IPR003231">
    <property type="entry name" value="ACP"/>
</dbReference>
<evidence type="ECO:0000256" key="4">
    <source>
        <dbReference type="ARBA" id="ARBA00022516"/>
    </source>
</evidence>
<sequence>MSADIFDRVKKVVVEQLEVEPEKVTPEASFADDLEADSLDVVELVMALEEEFDIEIPDEAAEQIDTVGKAVAHISEKVGATA</sequence>
<dbReference type="NCBIfam" id="NF002150">
    <property type="entry name" value="PRK00982.1-4"/>
    <property type="match status" value="1"/>
</dbReference>
<reference evidence="13 14" key="1">
    <citation type="journal article" date="2019" name="FEMS Microbiol. Lett.">
        <title>A novel salt-tolerant genotype illuminates the sucrose gene evolution in freshwater bloom-forming cyanobacterium Microcystis aeruginosa.</title>
        <authorList>
            <person name="Tanabe Y."/>
            <person name="Yamaguchi H."/>
            <person name="Sano T."/>
            <person name="Kawachi M."/>
        </authorList>
    </citation>
    <scope>NUCLEOTIDE SEQUENCE [LARGE SCALE GENOMIC DNA]</scope>
    <source>
        <strain evidence="13 14">NIES-4325</strain>
    </source>
</reference>
<evidence type="ECO:0000256" key="11">
    <source>
        <dbReference type="RuleBase" id="RU003545"/>
    </source>
</evidence>
<evidence type="ECO:0000256" key="3">
    <source>
        <dbReference type="ARBA" id="ARBA00022450"/>
    </source>
</evidence>
<dbReference type="HAMAP" id="MF_01217">
    <property type="entry name" value="Acyl_carrier"/>
    <property type="match status" value="1"/>
</dbReference>
<evidence type="ECO:0000256" key="2">
    <source>
        <dbReference type="ARBA" id="ARBA00010930"/>
    </source>
</evidence>
<evidence type="ECO:0000313" key="14">
    <source>
        <dbReference type="Proteomes" id="UP000376575"/>
    </source>
</evidence>
<evidence type="ECO:0000256" key="8">
    <source>
        <dbReference type="ARBA" id="ARBA00023160"/>
    </source>
</evidence>
<dbReference type="PROSITE" id="PS50075">
    <property type="entry name" value="CARRIER"/>
    <property type="match status" value="1"/>
</dbReference>
<proteinExistence type="inferred from homology"/>